<dbReference type="SUPFAM" id="SSF53098">
    <property type="entry name" value="Ribonuclease H-like"/>
    <property type="match status" value="1"/>
</dbReference>
<protein>
    <recommendedName>
        <fullName evidence="7 14">Ribonuclease HIII</fullName>
        <shortName evidence="14">RNase HIII</shortName>
        <ecNumber evidence="6 14">3.1.26.4</ecNumber>
    </recommendedName>
</protein>
<evidence type="ECO:0000259" key="16">
    <source>
        <dbReference type="PROSITE" id="PS51975"/>
    </source>
</evidence>
<evidence type="ECO:0000256" key="12">
    <source>
        <dbReference type="ARBA" id="ARBA00022801"/>
    </source>
</evidence>
<keyword evidence="12 14" id="KW-0378">Hydrolase</keyword>
<accession>I2C8P9</accession>
<dbReference type="GO" id="GO:0032299">
    <property type="term" value="C:ribonuclease H2 complex"/>
    <property type="evidence" value="ECO:0007669"/>
    <property type="project" value="TreeGrafter"/>
</dbReference>
<keyword evidence="8 14" id="KW-0963">Cytoplasm</keyword>
<sequence>MKSAKKGDYIVSHSIIKVSASAMEQMKQSYAGSLTPAVPQGAVFQAKPPGCTITAYRSGKVLFQGKNAGTEAARWGTAETPKAKKTVKKAADPLYAPPAGIASMSVIGSDEVGTGDYFGPITVACAYADKTKLSLMRELGVKDSKDLKDPQIIEIAKLLIKTIPYSLLVLKNEKYNQMQEKGMSQGKMKALLHNQAISNLLRKMNGVKPEAILIDQFAEPGIYFKHLSGRDIVKEKTFFSTKAESIHLSVAAASIIARYSFLIEMDKLSREAGMTIPKGAGPHVDEAAAKLIINKGEGALRTFTKLHFANTQKAKRLVERKRS</sequence>
<dbReference type="InterPro" id="IPR001352">
    <property type="entry name" value="RNase_HII/HIII"/>
</dbReference>
<dbReference type="GO" id="GO:0006298">
    <property type="term" value="P:mismatch repair"/>
    <property type="evidence" value="ECO:0007669"/>
    <property type="project" value="TreeGrafter"/>
</dbReference>
<dbReference type="EC" id="3.1.26.4" evidence="6 14"/>
<dbReference type="PROSITE" id="PS51975">
    <property type="entry name" value="RNASE_H_2"/>
    <property type="match status" value="1"/>
</dbReference>
<feature type="binding site" evidence="14 15">
    <location>
        <position position="215"/>
    </location>
    <ligand>
        <name>a divalent metal cation</name>
        <dbReference type="ChEBI" id="CHEBI:60240"/>
    </ligand>
</feature>
<dbReference type="InterPro" id="IPR036397">
    <property type="entry name" value="RNaseH_sf"/>
</dbReference>
<evidence type="ECO:0000256" key="13">
    <source>
        <dbReference type="ARBA" id="ARBA00022842"/>
    </source>
</evidence>
<comment type="function">
    <text evidence="3 14">Endonuclease that specifically degrades the RNA of RNA-DNA hybrids.</text>
</comment>
<dbReference type="GO" id="GO:0003723">
    <property type="term" value="F:RNA binding"/>
    <property type="evidence" value="ECO:0007669"/>
    <property type="project" value="UniProtKB-UniRule"/>
</dbReference>
<dbReference type="InterPro" id="IPR024568">
    <property type="entry name" value="RNase_HIII_N"/>
</dbReference>
<dbReference type="InterPro" id="IPR004641">
    <property type="entry name" value="RNase_HIII"/>
</dbReference>
<dbReference type="NCBIfam" id="TIGR00716">
    <property type="entry name" value="rnhC"/>
    <property type="match status" value="1"/>
</dbReference>
<dbReference type="PIRSF" id="PIRSF037748">
    <property type="entry name" value="RnhC"/>
    <property type="match status" value="1"/>
</dbReference>
<evidence type="ECO:0000256" key="6">
    <source>
        <dbReference type="ARBA" id="ARBA00012180"/>
    </source>
</evidence>
<evidence type="ECO:0000256" key="1">
    <source>
        <dbReference type="ARBA" id="ARBA00000077"/>
    </source>
</evidence>
<dbReference type="GO" id="GO:0004523">
    <property type="term" value="F:RNA-DNA hybrid ribonuclease activity"/>
    <property type="evidence" value="ECO:0007669"/>
    <property type="project" value="UniProtKB-UniRule"/>
</dbReference>
<dbReference type="HAMAP" id="MF_00053">
    <property type="entry name" value="RNase_HIII"/>
    <property type="match status" value="1"/>
</dbReference>
<organism evidence="17 18">
    <name type="scientific">Bacillus amyloliquefaciens (strain Y2)</name>
    <name type="common">Bacillus amyloliquefaciens subsp. plantarum (strain B9601-Y2)</name>
    <dbReference type="NCBI Taxonomy" id="1155777"/>
    <lineage>
        <taxon>Bacteria</taxon>
        <taxon>Bacillati</taxon>
        <taxon>Bacillota</taxon>
        <taxon>Bacilli</taxon>
        <taxon>Bacillales</taxon>
        <taxon>Bacillaceae</taxon>
        <taxon>Bacillus</taxon>
        <taxon>Bacillus amyloliquefaciens group</taxon>
    </lineage>
</organism>
<name>I2C8P9_BACAY</name>
<dbReference type="Pfam" id="PF11858">
    <property type="entry name" value="DUF3378"/>
    <property type="match status" value="1"/>
</dbReference>
<dbReference type="PANTHER" id="PTHR10954:SF23">
    <property type="entry name" value="RIBONUCLEASE"/>
    <property type="match status" value="1"/>
</dbReference>
<comment type="cofactor">
    <cofactor evidence="2">
        <name>Mg(2+)</name>
        <dbReference type="ChEBI" id="CHEBI:18420"/>
    </cofactor>
</comment>
<evidence type="ECO:0000313" key="17">
    <source>
        <dbReference type="EMBL" id="AFJ63023.1"/>
    </source>
</evidence>
<dbReference type="HOGENOM" id="CLU_059546_1_0_9"/>
<evidence type="ECO:0000256" key="11">
    <source>
        <dbReference type="ARBA" id="ARBA00022759"/>
    </source>
</evidence>
<dbReference type="InterPro" id="IPR012337">
    <property type="entry name" value="RNaseH-like_sf"/>
</dbReference>
<comment type="similarity">
    <text evidence="5 14">Belongs to the RNase HII family. RnhC subfamily.</text>
</comment>
<evidence type="ECO:0000256" key="15">
    <source>
        <dbReference type="PROSITE-ProRule" id="PRU01319"/>
    </source>
</evidence>
<evidence type="ECO:0000256" key="8">
    <source>
        <dbReference type="ARBA" id="ARBA00022490"/>
    </source>
</evidence>
<feature type="domain" description="RNase H type-2" evidence="16">
    <location>
        <begin position="104"/>
        <end position="320"/>
    </location>
</feature>
<dbReference type="GO" id="GO:0005737">
    <property type="term" value="C:cytoplasm"/>
    <property type="evidence" value="ECO:0007669"/>
    <property type="project" value="UniProtKB-SubCell"/>
</dbReference>
<dbReference type="CDD" id="cd06590">
    <property type="entry name" value="RNase_HII_bacteria_HIII_like"/>
    <property type="match status" value="1"/>
</dbReference>
<dbReference type="EMBL" id="CP003332">
    <property type="protein sequence ID" value="AFJ63023.1"/>
    <property type="molecule type" value="Genomic_DNA"/>
</dbReference>
<dbReference type="PATRIC" id="fig|1126211.3.peg.2982"/>
<reference evidence="17 18" key="1">
    <citation type="journal article" date="2012" name="J. Biotechnol.">
        <title>Genome sequence of the plant growth promoting strain Bacillus amyloliquefaciens subsp. plantarum B9601-Y2 and expression of mersacidin and other secondary metabolites.</title>
        <authorList>
            <person name="He P."/>
            <person name="Hao K."/>
            <person name="Blom J."/>
            <person name="Ruckert C."/>
            <person name="Vater J."/>
            <person name="Mao Z."/>
            <person name="Wu Y."/>
            <person name="Hou M."/>
            <person name="He P."/>
            <person name="He Y."/>
            <person name="Borriss R."/>
        </authorList>
    </citation>
    <scope>NUCLEOTIDE SEQUENCE [LARGE SCALE GENOMIC DNA]</scope>
    <source>
        <strain evidence="17">Y2</strain>
    </source>
</reference>
<keyword evidence="9 14" id="KW-0540">Nuclease</keyword>
<dbReference type="PANTHER" id="PTHR10954">
    <property type="entry name" value="RIBONUCLEASE H2 SUBUNIT A"/>
    <property type="match status" value="1"/>
</dbReference>
<comment type="cofactor">
    <cofactor evidence="14 15">
        <name>Mn(2+)</name>
        <dbReference type="ChEBI" id="CHEBI:29035"/>
    </cofactor>
    <cofactor evidence="14 15">
        <name>Mg(2+)</name>
        <dbReference type="ChEBI" id="CHEBI:18420"/>
    </cofactor>
    <text evidence="14 15">Manganese or magnesium. Binds 1 divalent metal ion per monomer in the absence of substrate. May bind a second metal ion after substrate binding.</text>
</comment>
<dbReference type="Gene3D" id="3.30.420.10">
    <property type="entry name" value="Ribonuclease H-like superfamily/Ribonuclease H"/>
    <property type="match status" value="1"/>
</dbReference>
<dbReference type="KEGG" id="bqy:MUS_3136"/>
<dbReference type="Pfam" id="PF01351">
    <property type="entry name" value="RNase_HII"/>
    <property type="match status" value="1"/>
</dbReference>
<keyword evidence="13 14" id="KW-0460">Magnesium</keyword>
<feature type="binding site" evidence="14 15">
    <location>
        <position position="111"/>
    </location>
    <ligand>
        <name>a divalent metal cation</name>
        <dbReference type="ChEBI" id="CHEBI:60240"/>
    </ligand>
</feature>
<evidence type="ECO:0000256" key="5">
    <source>
        <dbReference type="ARBA" id="ARBA00008378"/>
    </source>
</evidence>
<dbReference type="InterPro" id="IPR012295">
    <property type="entry name" value="TBP_dom_sf"/>
</dbReference>
<evidence type="ECO:0000256" key="3">
    <source>
        <dbReference type="ARBA" id="ARBA00004065"/>
    </source>
</evidence>
<evidence type="ECO:0000256" key="9">
    <source>
        <dbReference type="ARBA" id="ARBA00022722"/>
    </source>
</evidence>
<evidence type="ECO:0000256" key="4">
    <source>
        <dbReference type="ARBA" id="ARBA00004496"/>
    </source>
</evidence>
<gene>
    <name evidence="14 17" type="primary">rnhC</name>
    <name evidence="17" type="ORF">MUS_3136</name>
</gene>
<evidence type="ECO:0000313" key="18">
    <source>
        <dbReference type="Proteomes" id="UP000002878"/>
    </source>
</evidence>
<evidence type="ECO:0000256" key="7">
    <source>
        <dbReference type="ARBA" id="ARBA00021407"/>
    </source>
</evidence>
<evidence type="ECO:0000256" key="10">
    <source>
        <dbReference type="ARBA" id="ARBA00022723"/>
    </source>
</evidence>
<dbReference type="Gene3D" id="3.30.310.10">
    <property type="entry name" value="TATA-Binding Protein"/>
    <property type="match status" value="1"/>
</dbReference>
<dbReference type="Proteomes" id="UP000002878">
    <property type="component" value="Chromosome"/>
</dbReference>
<dbReference type="AlphaFoldDB" id="I2C8P9"/>
<dbReference type="GO" id="GO:0000287">
    <property type="term" value="F:magnesium ion binding"/>
    <property type="evidence" value="ECO:0007669"/>
    <property type="project" value="UniProtKB-UniRule"/>
</dbReference>
<feature type="binding site" evidence="14 15">
    <location>
        <position position="110"/>
    </location>
    <ligand>
        <name>a divalent metal cation</name>
        <dbReference type="ChEBI" id="CHEBI:60240"/>
    </ligand>
</feature>
<keyword evidence="10 14" id="KW-0479">Metal-binding</keyword>
<dbReference type="GO" id="GO:0043137">
    <property type="term" value="P:DNA replication, removal of RNA primer"/>
    <property type="evidence" value="ECO:0007669"/>
    <property type="project" value="TreeGrafter"/>
</dbReference>
<keyword evidence="11 14" id="KW-0255">Endonuclease</keyword>
<proteinExistence type="inferred from homology"/>
<comment type="subcellular location">
    <subcellularLocation>
        <location evidence="4 14">Cytoplasm</location>
    </subcellularLocation>
</comment>
<comment type="catalytic activity">
    <reaction evidence="1 14 15">
        <text>Endonucleolytic cleavage to 5'-phosphomonoester.</text>
        <dbReference type="EC" id="3.1.26.4"/>
    </reaction>
</comment>
<evidence type="ECO:0000256" key="2">
    <source>
        <dbReference type="ARBA" id="ARBA00001946"/>
    </source>
</evidence>
<evidence type="ECO:0000256" key="14">
    <source>
        <dbReference type="HAMAP-Rule" id="MF_00053"/>
    </source>
</evidence>
<dbReference type="FunFam" id="3.30.420.10:FF:000047">
    <property type="entry name" value="Ribonuclease HIII"/>
    <property type="match status" value="1"/>
</dbReference>
<dbReference type="InterPro" id="IPR024567">
    <property type="entry name" value="RNase_HII/HIII_dom"/>
</dbReference>
<dbReference type="CDD" id="cd14796">
    <property type="entry name" value="RNAse_HIII_N"/>
    <property type="match status" value="1"/>
</dbReference>